<proteinExistence type="predicted"/>
<dbReference type="Pfam" id="PF11950">
    <property type="entry name" value="DUF3467"/>
    <property type="match status" value="1"/>
</dbReference>
<organism evidence="1 2">
    <name type="scientific">Bradyrhizobium lablabi</name>
    <dbReference type="NCBI Taxonomy" id="722472"/>
    <lineage>
        <taxon>Bacteria</taxon>
        <taxon>Pseudomonadati</taxon>
        <taxon>Pseudomonadota</taxon>
        <taxon>Alphaproteobacteria</taxon>
        <taxon>Hyphomicrobiales</taxon>
        <taxon>Nitrobacteraceae</taxon>
        <taxon>Bradyrhizobium</taxon>
    </lineage>
</organism>
<accession>A0A1M7ABP8</accession>
<dbReference type="AlphaFoldDB" id="A0A1M7ABP8"/>
<reference evidence="1 2" key="1">
    <citation type="submission" date="2016-11" db="EMBL/GenBank/DDBJ databases">
        <authorList>
            <person name="Jaros S."/>
            <person name="Januszkiewicz K."/>
            <person name="Wedrychowicz H."/>
        </authorList>
    </citation>
    <scope>NUCLEOTIDE SEQUENCE [LARGE SCALE GENOMIC DNA]</scope>
    <source>
        <strain evidence="1 2">GAS499</strain>
    </source>
</reference>
<dbReference type="InterPro" id="IPR021857">
    <property type="entry name" value="DUF3467"/>
</dbReference>
<name>A0A1M7ABP8_9BRAD</name>
<evidence type="ECO:0008006" key="3">
    <source>
        <dbReference type="Google" id="ProtNLM"/>
    </source>
</evidence>
<sequence length="112" mass="12291">MTNQAAEITVAAEVHDVSPVAASPQRTAEGAKLHLDTSDLKSSYCNVCNASSTREEVVLSLGVNHNWELDRSGDVDVKLLHRVILSPFAAKRLSQMLSKLMTDYETRHGELN</sequence>
<dbReference type="RefSeq" id="WP_079543073.1">
    <property type="nucleotide sequence ID" value="NZ_LT670844.1"/>
</dbReference>
<gene>
    <name evidence="1" type="ORF">SAMN05444159_5807</name>
</gene>
<dbReference type="OrthoDB" id="9798280at2"/>
<protein>
    <recommendedName>
        <fullName evidence="3">DUF3467 domain-containing protein</fullName>
    </recommendedName>
</protein>
<dbReference type="EMBL" id="LT670844">
    <property type="protein sequence ID" value="SHL40098.1"/>
    <property type="molecule type" value="Genomic_DNA"/>
</dbReference>
<dbReference type="Proteomes" id="UP000189935">
    <property type="component" value="Chromosome I"/>
</dbReference>
<evidence type="ECO:0000313" key="1">
    <source>
        <dbReference type="EMBL" id="SHL40098.1"/>
    </source>
</evidence>
<evidence type="ECO:0000313" key="2">
    <source>
        <dbReference type="Proteomes" id="UP000189935"/>
    </source>
</evidence>